<reference evidence="7 8" key="1">
    <citation type="journal article" date="2018" name="Front. Microbiol.">
        <title>Novel Insights Into Bacterial Dimethylsulfoniopropionate Catabolism in the East China Sea.</title>
        <authorList>
            <person name="Liu J."/>
            <person name="Liu J."/>
            <person name="Zhang S.H."/>
            <person name="Liang J."/>
            <person name="Lin H."/>
            <person name="Song D."/>
            <person name="Yang G.P."/>
            <person name="Todd J.D."/>
            <person name="Zhang X.H."/>
        </authorList>
    </citation>
    <scope>NUCLEOTIDE SEQUENCE [LARGE SCALE GENOMIC DNA]</scope>
    <source>
        <strain evidence="7 8">ZYFD042</strain>
    </source>
</reference>
<dbReference type="Pfam" id="PF22381">
    <property type="entry name" value="Staph_reg_Sar_Rot"/>
    <property type="match status" value="1"/>
</dbReference>
<evidence type="ECO:0000313" key="7">
    <source>
        <dbReference type="EMBL" id="RWR21832.1"/>
    </source>
</evidence>
<dbReference type="InterPro" id="IPR039422">
    <property type="entry name" value="MarR/SlyA-like"/>
</dbReference>
<dbReference type="PANTHER" id="PTHR33164:SF5">
    <property type="entry name" value="ORGANIC HYDROPEROXIDE RESISTANCE TRANSCRIPTIONAL REGULATOR"/>
    <property type="match status" value="1"/>
</dbReference>
<dbReference type="InterPro" id="IPR055166">
    <property type="entry name" value="Transc_reg_Sar_Rot_HTH"/>
</dbReference>
<keyword evidence="3" id="KW-0805">Transcription regulation</keyword>
<evidence type="ECO:0000256" key="2">
    <source>
        <dbReference type="ARBA" id="ARBA00022490"/>
    </source>
</evidence>
<evidence type="ECO:0000256" key="5">
    <source>
        <dbReference type="ARBA" id="ARBA00023163"/>
    </source>
</evidence>
<name>A0A3S3LNR0_9MICO</name>
<dbReference type="InterPro" id="IPR036390">
    <property type="entry name" value="WH_DNA-bd_sf"/>
</dbReference>
<gene>
    <name evidence="7" type="ORF">D8Y23_03420</name>
</gene>
<protein>
    <submittedName>
        <fullName evidence="7">MarR family transcriptional regulator</fullName>
    </submittedName>
</protein>
<keyword evidence="4" id="KW-0238">DNA-binding</keyword>
<dbReference type="PANTHER" id="PTHR33164">
    <property type="entry name" value="TRANSCRIPTIONAL REGULATOR, MARR FAMILY"/>
    <property type="match status" value="1"/>
</dbReference>
<comment type="caution">
    <text evidence="7">The sequence shown here is derived from an EMBL/GenBank/DDBJ whole genome shotgun (WGS) entry which is preliminary data.</text>
</comment>
<dbReference type="RefSeq" id="WP_128216769.1">
    <property type="nucleotide sequence ID" value="NZ_RBZY01000008.1"/>
</dbReference>
<keyword evidence="5" id="KW-0804">Transcription</keyword>
<dbReference type="SMART" id="SM00347">
    <property type="entry name" value="HTH_MARR"/>
    <property type="match status" value="1"/>
</dbReference>
<evidence type="ECO:0000256" key="4">
    <source>
        <dbReference type="ARBA" id="ARBA00023125"/>
    </source>
</evidence>
<evidence type="ECO:0000259" key="6">
    <source>
        <dbReference type="PROSITE" id="PS50995"/>
    </source>
</evidence>
<dbReference type="GO" id="GO:0006950">
    <property type="term" value="P:response to stress"/>
    <property type="evidence" value="ECO:0007669"/>
    <property type="project" value="TreeGrafter"/>
</dbReference>
<keyword evidence="2" id="KW-0963">Cytoplasm</keyword>
<dbReference type="GO" id="GO:0005737">
    <property type="term" value="C:cytoplasm"/>
    <property type="evidence" value="ECO:0007669"/>
    <property type="project" value="UniProtKB-SubCell"/>
</dbReference>
<dbReference type="OrthoDB" id="9806864at2"/>
<sequence length="158" mass="17489">MPAVDSLVCFALYAASRTTTQAYRVLLDPWDLTYPQYLALVTLWNDGDQTVSGLGEALQLDSGTLSPMLARMESAGYVRRERRTDDERVVTVSLTERGREMRDELAHVPRCIAVGSGIPDADSAHELIRALHQLTVAMRDLRDHPQTVLDAVGGQIHT</sequence>
<dbReference type="InterPro" id="IPR036388">
    <property type="entry name" value="WH-like_DNA-bd_sf"/>
</dbReference>
<dbReference type="InterPro" id="IPR000835">
    <property type="entry name" value="HTH_MarR-typ"/>
</dbReference>
<evidence type="ECO:0000256" key="3">
    <source>
        <dbReference type="ARBA" id="ARBA00023015"/>
    </source>
</evidence>
<proteinExistence type="predicted"/>
<evidence type="ECO:0000313" key="8">
    <source>
        <dbReference type="Proteomes" id="UP000285970"/>
    </source>
</evidence>
<comment type="subcellular location">
    <subcellularLocation>
        <location evidence="1">Cytoplasm</location>
    </subcellularLocation>
</comment>
<dbReference type="EMBL" id="RBZY01000008">
    <property type="protein sequence ID" value="RWR21832.1"/>
    <property type="molecule type" value="Genomic_DNA"/>
</dbReference>
<evidence type="ECO:0000256" key="1">
    <source>
        <dbReference type="ARBA" id="ARBA00004496"/>
    </source>
</evidence>
<feature type="domain" description="HTH marR-type" evidence="6">
    <location>
        <begin position="5"/>
        <end position="136"/>
    </location>
</feature>
<dbReference type="AlphaFoldDB" id="A0A3S3LNR0"/>
<dbReference type="Gene3D" id="1.10.10.10">
    <property type="entry name" value="Winged helix-like DNA-binding domain superfamily/Winged helix DNA-binding domain"/>
    <property type="match status" value="1"/>
</dbReference>
<dbReference type="PROSITE" id="PS50995">
    <property type="entry name" value="HTH_MARR_2"/>
    <property type="match status" value="1"/>
</dbReference>
<dbReference type="Proteomes" id="UP000285970">
    <property type="component" value="Unassembled WGS sequence"/>
</dbReference>
<accession>A0A3S3LNR0</accession>
<organism evidence="7 8">
    <name type="scientific">Microbacterium enclense</name>
    <dbReference type="NCBI Taxonomy" id="993073"/>
    <lineage>
        <taxon>Bacteria</taxon>
        <taxon>Bacillati</taxon>
        <taxon>Actinomycetota</taxon>
        <taxon>Actinomycetes</taxon>
        <taxon>Micrococcales</taxon>
        <taxon>Microbacteriaceae</taxon>
        <taxon>Microbacterium</taxon>
    </lineage>
</organism>
<dbReference type="PRINTS" id="PR00598">
    <property type="entry name" value="HTHMARR"/>
</dbReference>
<dbReference type="GO" id="GO:0003700">
    <property type="term" value="F:DNA-binding transcription factor activity"/>
    <property type="evidence" value="ECO:0007669"/>
    <property type="project" value="InterPro"/>
</dbReference>
<dbReference type="SUPFAM" id="SSF46785">
    <property type="entry name" value="Winged helix' DNA-binding domain"/>
    <property type="match status" value="1"/>
</dbReference>